<organism evidence="12 13">
    <name type="scientific">Hyalella azteca</name>
    <name type="common">Amphipod</name>
    <dbReference type="NCBI Taxonomy" id="294128"/>
    <lineage>
        <taxon>Eukaryota</taxon>
        <taxon>Metazoa</taxon>
        <taxon>Ecdysozoa</taxon>
        <taxon>Arthropoda</taxon>
        <taxon>Crustacea</taxon>
        <taxon>Multicrustacea</taxon>
        <taxon>Malacostraca</taxon>
        <taxon>Eumalacostraca</taxon>
        <taxon>Peracarida</taxon>
        <taxon>Amphipoda</taxon>
        <taxon>Senticaudata</taxon>
        <taxon>Talitrida</taxon>
        <taxon>Talitroidea</taxon>
        <taxon>Hyalellidae</taxon>
        <taxon>Hyalella</taxon>
    </lineage>
</organism>
<gene>
    <name evidence="13" type="primary">LOC108673478</name>
</gene>
<dbReference type="InterPro" id="IPR018221">
    <property type="entry name" value="Glyco_hydro_9_His_AS"/>
</dbReference>
<evidence type="ECO:0000256" key="9">
    <source>
        <dbReference type="PROSITE-ProRule" id="PRU10060"/>
    </source>
</evidence>
<evidence type="ECO:0000313" key="12">
    <source>
        <dbReference type="Proteomes" id="UP000694843"/>
    </source>
</evidence>
<evidence type="ECO:0000256" key="6">
    <source>
        <dbReference type="ARBA" id="ARBA00023295"/>
    </source>
</evidence>
<evidence type="ECO:0000256" key="8">
    <source>
        <dbReference type="PROSITE-ProRule" id="PRU10059"/>
    </source>
</evidence>
<keyword evidence="12" id="KW-1185">Reference proteome</keyword>
<feature type="signal peptide" evidence="10">
    <location>
        <begin position="1"/>
        <end position="22"/>
    </location>
</feature>
<feature type="active site" evidence="9">
    <location>
        <position position="447"/>
    </location>
</feature>
<dbReference type="InterPro" id="IPR008928">
    <property type="entry name" value="6-hairpin_glycosidase_sf"/>
</dbReference>
<feature type="active site" evidence="9">
    <location>
        <position position="438"/>
    </location>
</feature>
<dbReference type="InterPro" id="IPR033126">
    <property type="entry name" value="Glyco_hydro_9_Asp/Glu_AS"/>
</dbReference>
<accession>A0A8B7NV27</accession>
<dbReference type="EC" id="3.2.1.4" evidence="10"/>
<keyword evidence="6 8" id="KW-0326">Glycosidase</keyword>
<dbReference type="OMA" id="WGASWIY"/>
<dbReference type="PROSITE" id="PS00698">
    <property type="entry name" value="GH9_3"/>
    <property type="match status" value="1"/>
</dbReference>
<protein>
    <recommendedName>
        <fullName evidence="10">Endoglucanase</fullName>
        <ecNumber evidence="10">3.2.1.4</ecNumber>
    </recommendedName>
</protein>
<evidence type="ECO:0000256" key="4">
    <source>
        <dbReference type="ARBA" id="ARBA00023001"/>
    </source>
</evidence>
<sequence length="469" mass="51442">MMRHVTVVVLLTCAGAGVVVEAAGPGCPPSADGGRYDYKEALCMSFLFYEAQRSGALPPDQRVTWRHDSALSDGLDNGIDLTGGYYDAGDHVKFNFPMAFVMTALSWGLLSYREGYEAAGQVAHAEAAIKWTVDYFLKCHSESNTLWGQVGDGYLDHAWWGRPEEMPMERPSWKIDTTAPGSELAGETAAGFAAASLVFRESDPALADDLVRRARELFDFADQYRAMYHESIPNAVDFYKSWSGYGDDLVWSACWLYKVTGEQFYADKAKEFWAEFNTATRGTEGFGSDNKNAGDQVLFVELFGDEEYVQVLTETLRAYRNMPHTPGGMLYLSQWGSLVGATHTAFIALKAADLGIEPEVNRAWAEQQINYALGSSGRSYLIGYGDNYPLRPHHRGSSCPNLPEVCDDGWALNQPGPNPQLLYGALVGGPDMSDGYTDERSDYVHNEVAVGYNTGLTASLAALISLAQG</sequence>
<dbReference type="Proteomes" id="UP000694843">
    <property type="component" value="Unplaced"/>
</dbReference>
<evidence type="ECO:0000256" key="7">
    <source>
        <dbReference type="ARBA" id="ARBA00023326"/>
    </source>
</evidence>
<dbReference type="Gene3D" id="1.50.10.10">
    <property type="match status" value="1"/>
</dbReference>
<dbReference type="GeneID" id="108673478"/>
<feature type="active site" evidence="8">
    <location>
        <position position="393"/>
    </location>
</feature>
<dbReference type="KEGG" id="hazt:108673478"/>
<dbReference type="RefSeq" id="XP_018016806.1">
    <property type="nucleotide sequence ID" value="XM_018161317.2"/>
</dbReference>
<keyword evidence="5 8" id="KW-0119">Carbohydrate metabolism</keyword>
<keyword evidence="7 8" id="KW-0624">Polysaccharide degradation</keyword>
<dbReference type="GO" id="GO:0008810">
    <property type="term" value="F:cellulase activity"/>
    <property type="evidence" value="ECO:0007669"/>
    <property type="project" value="UniProtKB-EC"/>
</dbReference>
<dbReference type="OrthoDB" id="10257085at2759"/>
<dbReference type="InterPro" id="IPR001701">
    <property type="entry name" value="Glyco_hydro_9"/>
</dbReference>
<evidence type="ECO:0000259" key="11">
    <source>
        <dbReference type="Pfam" id="PF00759"/>
    </source>
</evidence>
<evidence type="ECO:0000256" key="1">
    <source>
        <dbReference type="ARBA" id="ARBA00000966"/>
    </source>
</evidence>
<name>A0A8B7NV27_HYAAZ</name>
<evidence type="ECO:0000256" key="5">
    <source>
        <dbReference type="ARBA" id="ARBA00023277"/>
    </source>
</evidence>
<evidence type="ECO:0000256" key="2">
    <source>
        <dbReference type="ARBA" id="ARBA00007072"/>
    </source>
</evidence>
<feature type="chain" id="PRO_5034611154" description="Endoglucanase" evidence="10">
    <location>
        <begin position="23"/>
        <end position="469"/>
    </location>
</feature>
<dbReference type="PROSITE" id="PS00592">
    <property type="entry name" value="GH9_2"/>
    <property type="match status" value="1"/>
</dbReference>
<dbReference type="PANTHER" id="PTHR22298">
    <property type="entry name" value="ENDO-1,4-BETA-GLUCANASE"/>
    <property type="match status" value="1"/>
</dbReference>
<reference evidence="13" key="1">
    <citation type="submission" date="2025-08" db="UniProtKB">
        <authorList>
            <consortium name="RefSeq"/>
        </authorList>
    </citation>
    <scope>IDENTIFICATION</scope>
    <source>
        <tissue evidence="13">Whole organism</tissue>
    </source>
</reference>
<comment type="catalytic activity">
    <reaction evidence="1 10">
        <text>Endohydrolysis of (1-&gt;4)-beta-D-glucosidic linkages in cellulose, lichenin and cereal beta-D-glucans.</text>
        <dbReference type="EC" id="3.2.1.4"/>
    </reaction>
</comment>
<dbReference type="Pfam" id="PF00759">
    <property type="entry name" value="Glyco_hydro_9"/>
    <property type="match status" value="1"/>
</dbReference>
<keyword evidence="3 8" id="KW-0378">Hydrolase</keyword>
<dbReference type="SUPFAM" id="SSF48208">
    <property type="entry name" value="Six-hairpin glycosidases"/>
    <property type="match status" value="1"/>
</dbReference>
<evidence type="ECO:0000313" key="13">
    <source>
        <dbReference type="RefSeq" id="XP_018016806.1"/>
    </source>
</evidence>
<dbReference type="GO" id="GO:0030245">
    <property type="term" value="P:cellulose catabolic process"/>
    <property type="evidence" value="ECO:0007669"/>
    <property type="project" value="UniProtKB-KW"/>
</dbReference>
<evidence type="ECO:0000256" key="3">
    <source>
        <dbReference type="ARBA" id="ARBA00022801"/>
    </source>
</evidence>
<keyword evidence="4 10" id="KW-0136">Cellulose degradation</keyword>
<evidence type="ECO:0000256" key="10">
    <source>
        <dbReference type="RuleBase" id="RU361166"/>
    </source>
</evidence>
<dbReference type="InterPro" id="IPR012341">
    <property type="entry name" value="6hp_glycosidase-like_sf"/>
</dbReference>
<proteinExistence type="inferred from homology"/>
<keyword evidence="10" id="KW-0732">Signal</keyword>
<dbReference type="AlphaFoldDB" id="A0A8B7NV27"/>
<comment type="similarity">
    <text evidence="2 8 10">Belongs to the glycosyl hydrolase 9 (cellulase E) family.</text>
</comment>
<feature type="domain" description="Glycoside hydrolase family 9" evidence="11">
    <location>
        <begin position="38"/>
        <end position="458"/>
    </location>
</feature>